<dbReference type="InterPro" id="IPR011330">
    <property type="entry name" value="Glyco_hydro/deAcase_b/a-brl"/>
</dbReference>
<dbReference type="AlphaFoldDB" id="A0A645AFY9"/>
<evidence type="ECO:0000313" key="1">
    <source>
        <dbReference type="EMBL" id="MPM48574.1"/>
    </source>
</evidence>
<gene>
    <name evidence="1" type="ORF">SDC9_95299</name>
</gene>
<proteinExistence type="predicted"/>
<organism evidence="1">
    <name type="scientific">bioreactor metagenome</name>
    <dbReference type="NCBI Taxonomy" id="1076179"/>
    <lineage>
        <taxon>unclassified sequences</taxon>
        <taxon>metagenomes</taxon>
        <taxon>ecological metagenomes</taxon>
    </lineage>
</organism>
<evidence type="ECO:0008006" key="2">
    <source>
        <dbReference type="Google" id="ProtNLM"/>
    </source>
</evidence>
<dbReference type="GO" id="GO:0005975">
    <property type="term" value="P:carbohydrate metabolic process"/>
    <property type="evidence" value="ECO:0007669"/>
    <property type="project" value="InterPro"/>
</dbReference>
<comment type="caution">
    <text evidence="1">The sequence shown here is derived from an EMBL/GenBank/DDBJ whole genome shotgun (WGS) entry which is preliminary data.</text>
</comment>
<dbReference type="Gene3D" id="3.20.20.370">
    <property type="entry name" value="Glycoside hydrolase/deacetylase"/>
    <property type="match status" value="1"/>
</dbReference>
<dbReference type="EMBL" id="VSSQ01012156">
    <property type="protein sequence ID" value="MPM48574.1"/>
    <property type="molecule type" value="Genomic_DNA"/>
</dbReference>
<reference evidence="1" key="1">
    <citation type="submission" date="2019-08" db="EMBL/GenBank/DDBJ databases">
        <authorList>
            <person name="Kucharzyk K."/>
            <person name="Murdoch R.W."/>
            <person name="Higgins S."/>
            <person name="Loffler F."/>
        </authorList>
    </citation>
    <scope>NUCLEOTIDE SEQUENCE</scope>
</reference>
<protein>
    <recommendedName>
        <fullName evidence="2">NodB homology domain-containing protein</fullName>
    </recommendedName>
</protein>
<name>A0A645AFY9_9ZZZZ</name>
<dbReference type="SUPFAM" id="SSF88713">
    <property type="entry name" value="Glycoside hydrolase/deacetylase"/>
    <property type="match status" value="1"/>
</dbReference>
<accession>A0A645AFY9</accession>
<sequence>MGQTIAWSIDNGVEVFNHTYTHVDLSQTDAAGIKYQLAKNDEALRYFLELVKRDDLEAKLGNVIAAPQGIMPSTDASMRALRNYIDPEGKAVQAVLGAYNSNEGMLTPSVFSSNYDRFNIPRVTATNYSIDWVISLKDQVPTAVECKLGPTSPETASDLTAVQNLISTAIQSGTCPEGVYHVQNWVFVARNGSVNQFTPPQ</sequence>